<keyword evidence="2" id="KW-1185">Reference proteome</keyword>
<evidence type="ECO:0000313" key="1">
    <source>
        <dbReference type="EMBL" id="KAI5652920.1"/>
    </source>
</evidence>
<evidence type="ECO:0000313" key="2">
    <source>
        <dbReference type="Proteomes" id="UP001060085"/>
    </source>
</evidence>
<dbReference type="EMBL" id="CM044707">
    <property type="protein sequence ID" value="KAI5652920.1"/>
    <property type="molecule type" value="Genomic_DNA"/>
</dbReference>
<comment type="caution">
    <text evidence="1">The sequence shown here is derived from an EMBL/GenBank/DDBJ whole genome shotgun (WGS) entry which is preliminary data.</text>
</comment>
<organism evidence="1 2">
    <name type="scientific">Catharanthus roseus</name>
    <name type="common">Madagascar periwinkle</name>
    <name type="synonym">Vinca rosea</name>
    <dbReference type="NCBI Taxonomy" id="4058"/>
    <lineage>
        <taxon>Eukaryota</taxon>
        <taxon>Viridiplantae</taxon>
        <taxon>Streptophyta</taxon>
        <taxon>Embryophyta</taxon>
        <taxon>Tracheophyta</taxon>
        <taxon>Spermatophyta</taxon>
        <taxon>Magnoliopsida</taxon>
        <taxon>eudicotyledons</taxon>
        <taxon>Gunneridae</taxon>
        <taxon>Pentapetalae</taxon>
        <taxon>asterids</taxon>
        <taxon>lamiids</taxon>
        <taxon>Gentianales</taxon>
        <taxon>Apocynaceae</taxon>
        <taxon>Rauvolfioideae</taxon>
        <taxon>Vinceae</taxon>
        <taxon>Catharanthinae</taxon>
        <taxon>Catharanthus</taxon>
    </lineage>
</organism>
<reference evidence="2" key="1">
    <citation type="journal article" date="2023" name="Nat. Plants">
        <title>Single-cell RNA sequencing provides a high-resolution roadmap for understanding the multicellular compartmentation of specialized metabolism.</title>
        <authorList>
            <person name="Sun S."/>
            <person name="Shen X."/>
            <person name="Li Y."/>
            <person name="Li Y."/>
            <person name="Wang S."/>
            <person name="Li R."/>
            <person name="Zhang H."/>
            <person name="Shen G."/>
            <person name="Guo B."/>
            <person name="Wei J."/>
            <person name="Xu J."/>
            <person name="St-Pierre B."/>
            <person name="Chen S."/>
            <person name="Sun C."/>
        </authorList>
    </citation>
    <scope>NUCLEOTIDE SEQUENCE [LARGE SCALE GENOMIC DNA]</scope>
</reference>
<dbReference type="Proteomes" id="UP001060085">
    <property type="component" value="Linkage Group LG07"/>
</dbReference>
<gene>
    <name evidence="1" type="ORF">M9H77_30107</name>
</gene>
<name>A0ACB9ZXC4_CATRO</name>
<protein>
    <submittedName>
        <fullName evidence="1">Uncharacterized protein</fullName>
    </submittedName>
</protein>
<sequence length="327" mass="38238">MKPKYYFHKVVTSMTWDRHENVERFQGLVTSFQGPVTRLRARKIEEETQRNMSGRVLSHKSQRKMAPDLLPMVLNVLNYMVEEEVMGDLDDTMLIITMVAIAIGKLLLKVHDLRDKFGILDYQEVETTIGEFCDLRCKKSDYDYMKEKYEGGSNGRRCHEILKEEKIKKASRVLTKDAKLEKYCFNLKCWHDILHVVFRVVDSFPSWAPMWGMIPNFLDYYVGKFLVKNVEGYLYSLIEDLLDKSIRRIVETYSYIKSSFETLVIALKGIGPFGNNFLNVKTQLENPCDNPKFLIGLEVLKAFLIGTILVLQFYLLHFEESMFFVNL</sequence>
<accession>A0ACB9ZXC4</accession>
<proteinExistence type="predicted"/>